<evidence type="ECO:0000313" key="7">
    <source>
        <dbReference type="EMBL" id="FAA00931.1"/>
    </source>
</evidence>
<evidence type="ECO:0000256" key="4">
    <source>
        <dbReference type="ARBA" id="ARBA00022679"/>
    </source>
</evidence>
<evidence type="ECO:0000256" key="3">
    <source>
        <dbReference type="ARBA" id="ARBA00022676"/>
    </source>
</evidence>
<evidence type="ECO:0000256" key="2">
    <source>
        <dbReference type="ARBA" id="ARBA00006739"/>
    </source>
</evidence>
<dbReference type="InterPro" id="IPR029044">
    <property type="entry name" value="Nucleotide-diphossugar_trans"/>
</dbReference>
<proteinExistence type="inferred from homology"/>
<dbReference type="Pfam" id="PF00535">
    <property type="entry name" value="Glycos_transf_2"/>
    <property type="match status" value="1"/>
</dbReference>
<evidence type="ECO:0000256" key="1">
    <source>
        <dbReference type="ARBA" id="ARBA00004776"/>
    </source>
</evidence>
<keyword evidence="4 7" id="KW-0808">Transferase</keyword>
<evidence type="ECO:0000259" key="5">
    <source>
        <dbReference type="Pfam" id="PF00535"/>
    </source>
</evidence>
<comment type="similarity">
    <text evidence="2">Belongs to the glycosyltransferase 2 family.</text>
</comment>
<comment type="pathway">
    <text evidence="1">Cell wall biogenesis; cell wall polysaccharide biosynthesis.</text>
</comment>
<accession>G8DTX9</accession>
<gene>
    <name evidence="6" type="primary">cps8J</name>
</gene>
<dbReference type="PANTHER" id="PTHR43179">
    <property type="entry name" value="RHAMNOSYLTRANSFERASE WBBL"/>
    <property type="match status" value="1"/>
</dbReference>
<feature type="domain" description="Glycosyltransferase 2-like" evidence="5">
    <location>
        <begin position="4"/>
        <end position="152"/>
    </location>
</feature>
<name>G8DTX9_STRSU</name>
<dbReference type="SUPFAM" id="SSF53448">
    <property type="entry name" value="Nucleotide-diphospho-sugar transferases"/>
    <property type="match status" value="1"/>
</dbReference>
<dbReference type="PANTHER" id="PTHR43179:SF12">
    <property type="entry name" value="GALACTOFURANOSYLTRANSFERASE GLFT2"/>
    <property type="match status" value="1"/>
</dbReference>
<reference evidence="7" key="2">
    <citation type="journal article" date="2013" name="Appl. Environ. Microbiol.">
        <title>Genetic analysis of capsular polysaccharide synthesis gene clusters from all serotypes of Streptococcus suis: potential mechanisms for generation of capsular variation.</title>
        <authorList>
            <person name="Okura M."/>
            <person name="Takamatsu D."/>
            <person name="Maruyama F."/>
            <person name="Nozawa T."/>
            <person name="Nakagawa I."/>
            <person name="Osaki M."/>
            <person name="Sekizaki T."/>
            <person name="Gottschalk M."/>
            <person name="Kumagai Y."/>
            <person name="Hamada S."/>
        </authorList>
    </citation>
    <scope>NUCLEOTIDE SEQUENCE</scope>
    <source>
        <strain evidence="7">14636</strain>
    </source>
</reference>
<sequence length="296" mass="35095">MICFIILHYMVKEETIKCVESILEREMDNIQIIIVDNLSPNNSGQELFEYYKGNDIVDVLLNDENAGFASGNNVGYSYTKEKYNPDFMIIMNNDVELASENFDEKLREVYKKEEFFILGPDIYSTTYELHQSPKRLEHYTYQEVLSLHNKFKKSKEITFSLKLKSWLKSNDFLRTFVYQSRVKSKDIDFTKIYYNVPLHGSCVIYSKLFIEKEEFAFQPGTFFYYETEILDYICYKKEYKTMYSPELKVLHHQNVSTNVVYNNMLKKTIFANKCNYESTGVFLKVMESFQENGVDQ</sequence>
<evidence type="ECO:0000313" key="6">
    <source>
        <dbReference type="EMBL" id="AEH57480.1"/>
    </source>
</evidence>
<organism evidence="6">
    <name type="scientific">Streptococcus suis</name>
    <dbReference type="NCBI Taxonomy" id="1307"/>
    <lineage>
        <taxon>Bacteria</taxon>
        <taxon>Bacillati</taxon>
        <taxon>Bacillota</taxon>
        <taxon>Bacilli</taxon>
        <taxon>Lactobacillales</taxon>
        <taxon>Streptococcaceae</taxon>
        <taxon>Streptococcus</taxon>
    </lineage>
</organism>
<dbReference type="RefSeq" id="WP_024383687.1">
    <property type="nucleotide sequence ID" value="NZ_CEEH01000016.1"/>
</dbReference>
<reference evidence="6" key="1">
    <citation type="journal article" date="2011" name="FEMS Microbiol. Lett.">
        <title>Genetic analysis of the capsular polysaccharide synthesis locus in 15 Streptococcus suis serotypes.</title>
        <authorList>
            <person name="Wang K."/>
            <person name="Fan W."/>
            <person name="Cai L."/>
            <person name="Huang B."/>
            <person name="Lu C."/>
        </authorList>
    </citation>
    <scope>NUCLEOTIDE SEQUENCE</scope>
    <source>
        <strain evidence="6">14636</strain>
    </source>
</reference>
<dbReference type="AlphaFoldDB" id="G8DTX9"/>
<dbReference type="Gene3D" id="3.90.550.10">
    <property type="entry name" value="Spore Coat Polysaccharide Biosynthesis Protein SpsA, Chain A"/>
    <property type="match status" value="1"/>
</dbReference>
<dbReference type="EMBL" id="BR001005">
    <property type="protein sequence ID" value="FAA00931.1"/>
    <property type="molecule type" value="Genomic_DNA"/>
</dbReference>
<protein>
    <submittedName>
        <fullName evidence="6">Cps8J</fullName>
    </submittedName>
    <submittedName>
        <fullName evidence="7">Putative glycosyltransferase</fullName>
    </submittedName>
</protein>
<dbReference type="GO" id="GO:0016757">
    <property type="term" value="F:glycosyltransferase activity"/>
    <property type="evidence" value="ECO:0007669"/>
    <property type="project" value="UniProtKB-KW"/>
</dbReference>
<keyword evidence="3" id="KW-0328">Glycosyltransferase</keyword>
<dbReference type="EMBL" id="JF273650">
    <property type="protein sequence ID" value="AEH57480.1"/>
    <property type="molecule type" value="Genomic_DNA"/>
</dbReference>
<dbReference type="InterPro" id="IPR001173">
    <property type="entry name" value="Glyco_trans_2-like"/>
</dbReference>